<dbReference type="Pfam" id="PF12146">
    <property type="entry name" value="Hydrolase_4"/>
    <property type="match status" value="1"/>
</dbReference>
<dbReference type="Gene3D" id="3.40.50.1820">
    <property type="entry name" value="alpha/beta hydrolase"/>
    <property type="match status" value="1"/>
</dbReference>
<evidence type="ECO:0000313" key="3">
    <source>
        <dbReference type="Proteomes" id="UP000600865"/>
    </source>
</evidence>
<reference evidence="2 3" key="1">
    <citation type="journal article" date="2014" name="Int. J. Syst. Evol. Microbiol.">
        <title>Complete genome sequence of Corynebacterium casei LMG S-19264T (=DSM 44701T), isolated from a smear-ripened cheese.</title>
        <authorList>
            <consortium name="US DOE Joint Genome Institute (JGI-PGF)"/>
            <person name="Walter F."/>
            <person name="Albersmeier A."/>
            <person name="Kalinowski J."/>
            <person name="Ruckert C."/>
        </authorList>
    </citation>
    <scope>NUCLEOTIDE SEQUENCE [LARGE SCALE GENOMIC DNA]</scope>
    <source>
        <strain evidence="2 3">KCTC 23968</strain>
    </source>
</reference>
<dbReference type="InterPro" id="IPR022742">
    <property type="entry name" value="Hydrolase_4"/>
</dbReference>
<dbReference type="AlphaFoldDB" id="A0A918KFR0"/>
<evidence type="ECO:0000259" key="1">
    <source>
        <dbReference type="Pfam" id="PF12146"/>
    </source>
</evidence>
<dbReference type="InterPro" id="IPR029058">
    <property type="entry name" value="AB_hydrolase_fold"/>
</dbReference>
<accession>A0A918KFR0</accession>
<comment type="caution">
    <text evidence="2">The sequence shown here is derived from an EMBL/GenBank/DDBJ whole genome shotgun (WGS) entry which is preliminary data.</text>
</comment>
<evidence type="ECO:0000313" key="2">
    <source>
        <dbReference type="EMBL" id="GGX59835.1"/>
    </source>
</evidence>
<dbReference type="EMBL" id="BMYV01000001">
    <property type="protein sequence ID" value="GGX59835.1"/>
    <property type="molecule type" value="Genomic_DNA"/>
</dbReference>
<name>A0A918KFR0_9PROT</name>
<dbReference type="Proteomes" id="UP000600865">
    <property type="component" value="Unassembled WGS sequence"/>
</dbReference>
<gene>
    <name evidence="2" type="ORF">GCM10011309_07050</name>
</gene>
<protein>
    <recommendedName>
        <fullName evidence="1">Serine aminopeptidase S33 domain-containing protein</fullName>
    </recommendedName>
</protein>
<dbReference type="PANTHER" id="PTHR12277:SF81">
    <property type="entry name" value="PROTEIN ABHD13"/>
    <property type="match status" value="1"/>
</dbReference>
<dbReference type="RefSeq" id="WP_189581363.1">
    <property type="nucleotide sequence ID" value="NZ_BMYV01000001.1"/>
</dbReference>
<proteinExistence type="predicted"/>
<sequence>MPSERVTFKGALGDTLSAKIDSPDDGKVKSWVLFAHGFSIGKDLKPIRTISRSLVEDGFGMLRFDFTGLGESEGNFSDTNFTTNCEDIRQAAKFLTENYGPPCVLIGHSFGGTAALKVADEIPQVKAVATIGSPCDTTHIVHQFADQLEEIVEEGEAKVLLGGRPFVIKEQFLEDIENHDIAMEISNLERGLLIFHSPQDRVVGIDNAAHIYRHAKHPKSFVSLDGADHLLLRNPADAEYVAHVLAAWAHRYI</sequence>
<keyword evidence="3" id="KW-1185">Reference proteome</keyword>
<organism evidence="2 3">
    <name type="scientific">Litorimonas cladophorae</name>
    <dbReference type="NCBI Taxonomy" id="1220491"/>
    <lineage>
        <taxon>Bacteria</taxon>
        <taxon>Pseudomonadati</taxon>
        <taxon>Pseudomonadota</taxon>
        <taxon>Alphaproteobacteria</taxon>
        <taxon>Maricaulales</taxon>
        <taxon>Robiginitomaculaceae</taxon>
    </lineage>
</organism>
<dbReference type="SUPFAM" id="SSF53474">
    <property type="entry name" value="alpha/beta-Hydrolases"/>
    <property type="match status" value="1"/>
</dbReference>
<dbReference type="PANTHER" id="PTHR12277">
    <property type="entry name" value="ALPHA/BETA HYDROLASE DOMAIN-CONTAINING PROTEIN"/>
    <property type="match status" value="1"/>
</dbReference>
<feature type="domain" description="Serine aminopeptidase S33" evidence="1">
    <location>
        <begin position="27"/>
        <end position="148"/>
    </location>
</feature>